<keyword evidence="3" id="KW-0012">Acyltransferase</keyword>
<gene>
    <name evidence="3" type="ORF">SAMN04489723_10755</name>
</gene>
<evidence type="ECO:0000313" key="4">
    <source>
        <dbReference type="Proteomes" id="UP000198790"/>
    </source>
</evidence>
<dbReference type="PANTHER" id="PTHR43300:SF10">
    <property type="entry name" value="2,3,4,5-TETRAHYDROPYRIDINE-2,6-DICARBOXYLATE N-ACETYLTRANSFERASE"/>
    <property type="match status" value="1"/>
</dbReference>
<evidence type="ECO:0000256" key="1">
    <source>
        <dbReference type="ARBA" id="ARBA00007274"/>
    </source>
</evidence>
<keyword evidence="3" id="KW-0808">Transferase</keyword>
<dbReference type="GO" id="GO:0016746">
    <property type="term" value="F:acyltransferase activity"/>
    <property type="evidence" value="ECO:0007669"/>
    <property type="project" value="UniProtKB-KW"/>
</dbReference>
<dbReference type="Gene3D" id="2.160.10.10">
    <property type="entry name" value="Hexapeptide repeat proteins"/>
    <property type="match status" value="1"/>
</dbReference>
<reference evidence="3 4" key="1">
    <citation type="submission" date="2016-10" db="EMBL/GenBank/DDBJ databases">
        <authorList>
            <person name="de Groot N.N."/>
        </authorList>
    </citation>
    <scope>NUCLEOTIDE SEQUENCE [LARGE SCALE GENOMIC DNA]</scope>
    <source>
        <strain evidence="3 4">DSM 23399</strain>
    </source>
</reference>
<dbReference type="PANTHER" id="PTHR43300">
    <property type="entry name" value="ACETYLTRANSFERASE"/>
    <property type="match status" value="1"/>
</dbReference>
<dbReference type="SUPFAM" id="SSF51161">
    <property type="entry name" value="Trimeric LpxA-like enzymes"/>
    <property type="match status" value="1"/>
</dbReference>
<proteinExistence type="inferred from homology"/>
<dbReference type="EMBL" id="FOKK01000007">
    <property type="protein sequence ID" value="SFB30922.1"/>
    <property type="molecule type" value="Genomic_DNA"/>
</dbReference>
<dbReference type="OrthoDB" id="708224at2"/>
<dbReference type="Pfam" id="PF17836">
    <property type="entry name" value="PglD_N"/>
    <property type="match status" value="1"/>
</dbReference>
<evidence type="ECO:0000259" key="2">
    <source>
        <dbReference type="Pfam" id="PF17836"/>
    </source>
</evidence>
<organism evidence="3 4">
    <name type="scientific">Algoriphagus aquimarinus</name>
    <dbReference type="NCBI Taxonomy" id="237018"/>
    <lineage>
        <taxon>Bacteria</taxon>
        <taxon>Pseudomonadati</taxon>
        <taxon>Bacteroidota</taxon>
        <taxon>Cytophagia</taxon>
        <taxon>Cytophagales</taxon>
        <taxon>Cyclobacteriaceae</taxon>
        <taxon>Algoriphagus</taxon>
    </lineage>
</organism>
<dbReference type="InterPro" id="IPR011004">
    <property type="entry name" value="Trimer_LpxA-like_sf"/>
</dbReference>
<protein>
    <submittedName>
        <fullName evidence="3">Sugar O-acyltransferase, sialic acid O-acetyltransferase NeuD family</fullName>
    </submittedName>
</protein>
<dbReference type="STRING" id="237018.SAMN04489723_10755"/>
<dbReference type="RefSeq" id="WP_092897209.1">
    <property type="nucleotide sequence ID" value="NZ_FOKK01000007.1"/>
</dbReference>
<dbReference type="Gene3D" id="3.40.50.20">
    <property type="match status" value="1"/>
</dbReference>
<name>A0A1I1A021_9BACT</name>
<evidence type="ECO:0000313" key="3">
    <source>
        <dbReference type="EMBL" id="SFB30922.1"/>
    </source>
</evidence>
<dbReference type="AlphaFoldDB" id="A0A1I1A021"/>
<dbReference type="InterPro" id="IPR050179">
    <property type="entry name" value="Trans_hexapeptide_repeat"/>
</dbReference>
<dbReference type="InterPro" id="IPR041561">
    <property type="entry name" value="PglD_N"/>
</dbReference>
<dbReference type="Pfam" id="PF00132">
    <property type="entry name" value="Hexapep"/>
    <property type="match status" value="1"/>
</dbReference>
<comment type="similarity">
    <text evidence="1">Belongs to the transferase hexapeptide repeat family.</text>
</comment>
<dbReference type="Proteomes" id="UP000198790">
    <property type="component" value="Unassembled WGS sequence"/>
</dbReference>
<sequence>MIIAGAGGHSLEIKAELITLGFDALDLLVYDDEIGRSDFDENLLLKFKLEASIVSLFDKDSRFVLGVGNPFFREKLYQKLTSLGGKLFSIKAISARVETKDELQYDALSFSFVGSNVKIGKGTLINVRAGVHHESEIGEFCEISPGAILLGGVKIGDKCRIGAGAVLLPGVTLGEKVVVGAGAVVTKDFSSGSKVKGIPASPVSI</sequence>
<dbReference type="InterPro" id="IPR001451">
    <property type="entry name" value="Hexapep"/>
</dbReference>
<keyword evidence="4" id="KW-1185">Reference proteome</keyword>
<accession>A0A1I1A021</accession>
<feature type="domain" description="PglD N-terminal" evidence="2">
    <location>
        <begin position="2"/>
        <end position="80"/>
    </location>
</feature>